<name>D2SGW7_GEOOG</name>
<dbReference type="AlphaFoldDB" id="D2SGW7"/>
<keyword evidence="2" id="KW-1185">Reference proteome</keyword>
<gene>
    <name evidence="1" type="ordered locus">Gobs_2280</name>
</gene>
<sequence length="71" mass="7262">MTPTVVPVSEIDRGIVEAHRDLGAARSAFAQSPSGAAITACQAAEARLNELLDVRFDRMTASPGPPAASAA</sequence>
<proteinExistence type="predicted"/>
<dbReference type="STRING" id="526225.Gobs_2280"/>
<dbReference type="HOGENOM" id="CLU_2734276_0_0_11"/>
<protein>
    <submittedName>
        <fullName evidence="1">Uncharacterized protein</fullName>
    </submittedName>
</protein>
<reference evidence="2" key="2">
    <citation type="submission" date="2010-01" db="EMBL/GenBank/DDBJ databases">
        <title>The complete genome of Geodermatophilus obscurus DSM 43160.</title>
        <authorList>
            <consortium name="US DOE Joint Genome Institute (JGI-PGF)"/>
            <person name="Lucas S."/>
            <person name="Copeland A."/>
            <person name="Lapidus A."/>
            <person name="Glavina del Rio T."/>
            <person name="Dalin E."/>
            <person name="Tice H."/>
            <person name="Bruce D."/>
            <person name="Goodwin L."/>
            <person name="Pitluck S."/>
            <person name="Kyrpides N."/>
            <person name="Mavromatis K."/>
            <person name="Ivanova N."/>
            <person name="Munk A.C."/>
            <person name="Brettin T."/>
            <person name="Detter J.C."/>
            <person name="Han C."/>
            <person name="Larimer F."/>
            <person name="Land M."/>
            <person name="Hauser L."/>
            <person name="Markowitz V."/>
            <person name="Cheng J.-F."/>
            <person name="Hugenholtz P."/>
            <person name="Woyke T."/>
            <person name="Wu D."/>
            <person name="Jando M."/>
            <person name="Schneider S."/>
            <person name="Klenk H.-P."/>
            <person name="Eisen J.A."/>
        </authorList>
    </citation>
    <scope>NUCLEOTIDE SEQUENCE [LARGE SCALE GENOMIC DNA]</scope>
    <source>
        <strain evidence="2">ATCC 25078 / DSM 43160 / JCM 3152 / KCC A-0152 / KCTC 9177 / NBRC 13315 / NRRL B-3577 / G-20</strain>
    </source>
</reference>
<reference evidence="1 2" key="1">
    <citation type="journal article" date="2010" name="Stand. Genomic Sci.">
        <title>Complete genome sequence of Geodermatophilus obscurus type strain (G-20).</title>
        <authorList>
            <person name="Ivanova N."/>
            <person name="Sikorski J."/>
            <person name="Jando M."/>
            <person name="Munk C."/>
            <person name="Lapidus A."/>
            <person name="Glavina Del Rio T."/>
            <person name="Copeland A."/>
            <person name="Tice H."/>
            <person name="Cheng J.-F."/>
            <person name="Lucas S."/>
            <person name="Chen F."/>
            <person name="Nolan M."/>
            <person name="Bruce D."/>
            <person name="Goodwin L."/>
            <person name="Pitluck S."/>
            <person name="Mavromatis K."/>
            <person name="Mikhailova N."/>
            <person name="Pati A."/>
            <person name="Chen A."/>
            <person name="Palaniappan K."/>
            <person name="Land M."/>
            <person name="Hauser L."/>
            <person name="Chang Y.-J."/>
            <person name="Jeffries C.D."/>
            <person name="Meincke L."/>
            <person name="Brettin T."/>
            <person name="Detter J.C."/>
            <person name="Detter J.C."/>
            <person name="Rohde M."/>
            <person name="Goeker M."/>
            <person name="Bristow J."/>
            <person name="Eisen J.A."/>
            <person name="Markowitz V."/>
            <person name="Hugenholtz P."/>
            <person name="Kyrpides N.C."/>
            <person name="Klenk H.-P."/>
        </authorList>
    </citation>
    <scope>NUCLEOTIDE SEQUENCE [LARGE SCALE GENOMIC DNA]</scope>
    <source>
        <strain evidence="2">ATCC 25078 / DSM 43160 / JCM 3152 / KCC A-0152 / KCTC 9177 / NBRC 13315 / NRRL B-3577 / G-20</strain>
    </source>
</reference>
<dbReference type="Proteomes" id="UP000001382">
    <property type="component" value="Chromosome"/>
</dbReference>
<evidence type="ECO:0000313" key="2">
    <source>
        <dbReference type="Proteomes" id="UP000001382"/>
    </source>
</evidence>
<evidence type="ECO:0000313" key="1">
    <source>
        <dbReference type="EMBL" id="ADB74960.1"/>
    </source>
</evidence>
<dbReference type="KEGG" id="gob:Gobs_2280"/>
<organism evidence="1 2">
    <name type="scientific">Geodermatophilus obscurus (strain ATCC 25078 / DSM 43160 / JCM 3152 / CCUG 61914 / KCC A-0152 / KCTC 9177 / NBRC 13315 / NRRL B-3577 / G-20)</name>
    <dbReference type="NCBI Taxonomy" id="526225"/>
    <lineage>
        <taxon>Bacteria</taxon>
        <taxon>Bacillati</taxon>
        <taxon>Actinomycetota</taxon>
        <taxon>Actinomycetes</taxon>
        <taxon>Geodermatophilales</taxon>
        <taxon>Geodermatophilaceae</taxon>
        <taxon>Geodermatophilus</taxon>
    </lineage>
</organism>
<accession>D2SGW7</accession>
<dbReference type="EMBL" id="CP001867">
    <property type="protein sequence ID" value="ADB74960.1"/>
    <property type="molecule type" value="Genomic_DNA"/>
</dbReference>